<dbReference type="SUPFAM" id="SSF53756">
    <property type="entry name" value="UDP-Glycosyltransferase/glycogen phosphorylase"/>
    <property type="match status" value="1"/>
</dbReference>
<organism evidence="3">
    <name type="scientific">freshwater metagenome</name>
    <dbReference type="NCBI Taxonomy" id="449393"/>
    <lineage>
        <taxon>unclassified sequences</taxon>
        <taxon>metagenomes</taxon>
        <taxon>ecological metagenomes</taxon>
    </lineage>
</organism>
<dbReference type="AlphaFoldDB" id="A0A6J7U6J5"/>
<dbReference type="EMBL" id="CAFBQQ010000030">
    <property type="protein sequence ID" value="CAB5061405.1"/>
    <property type="molecule type" value="Genomic_DNA"/>
</dbReference>
<dbReference type="Pfam" id="PF00534">
    <property type="entry name" value="Glycos_transf_1"/>
    <property type="match status" value="1"/>
</dbReference>
<dbReference type="GO" id="GO:0009103">
    <property type="term" value="P:lipopolysaccharide biosynthetic process"/>
    <property type="evidence" value="ECO:0007669"/>
    <property type="project" value="TreeGrafter"/>
</dbReference>
<dbReference type="PANTHER" id="PTHR46401">
    <property type="entry name" value="GLYCOSYLTRANSFERASE WBBK-RELATED"/>
    <property type="match status" value="1"/>
</dbReference>
<name>A0A6J7U6J5_9ZZZZ</name>
<reference evidence="3" key="1">
    <citation type="submission" date="2020-05" db="EMBL/GenBank/DDBJ databases">
        <authorList>
            <person name="Chiriac C."/>
            <person name="Salcher M."/>
            <person name="Ghai R."/>
            <person name="Kavagutti S V."/>
        </authorList>
    </citation>
    <scope>NUCLEOTIDE SEQUENCE</scope>
</reference>
<gene>
    <name evidence="3" type="ORF">UFOPK4358_00347</name>
</gene>
<feature type="domain" description="Glycosyl transferase family 1" evidence="2">
    <location>
        <begin position="199"/>
        <end position="359"/>
    </location>
</feature>
<dbReference type="PANTHER" id="PTHR46401:SF2">
    <property type="entry name" value="GLYCOSYLTRANSFERASE WBBK-RELATED"/>
    <property type="match status" value="1"/>
</dbReference>
<evidence type="ECO:0000256" key="1">
    <source>
        <dbReference type="ARBA" id="ARBA00022679"/>
    </source>
</evidence>
<proteinExistence type="predicted"/>
<dbReference type="CDD" id="cd03801">
    <property type="entry name" value="GT4_PimA-like"/>
    <property type="match status" value="1"/>
</dbReference>
<accession>A0A6J7U6J5</accession>
<dbReference type="Gene3D" id="3.40.50.2000">
    <property type="entry name" value="Glycogen Phosphorylase B"/>
    <property type="match status" value="2"/>
</dbReference>
<protein>
    <submittedName>
        <fullName evidence="3">Unannotated protein</fullName>
    </submittedName>
</protein>
<evidence type="ECO:0000259" key="2">
    <source>
        <dbReference type="Pfam" id="PF00534"/>
    </source>
</evidence>
<keyword evidence="1" id="KW-0808">Transferase</keyword>
<dbReference type="GO" id="GO:0016757">
    <property type="term" value="F:glycosyltransferase activity"/>
    <property type="evidence" value="ECO:0007669"/>
    <property type="project" value="InterPro"/>
</dbReference>
<sequence>MKQSIILMLDPRGNISSGGEDVIQRHNLYAKELANKSIAYKLIILTTTSNQKLATNSGNQLGIYQISKPTHNPVRFALKVRKILKKHNFDAKLLIAGDPWESFWSSYFLNNFLSKKNPIQTQVHGDIADPYWKKINLINLARYYLARVSLAKSTSVRAVSRHQAINLSKKFKIDLSKIDVIPVPIKVPTKSLAITKVTNRPRTIGLVGRIHEDRGIWDFLRLVKSINSSVQDFKVIVIGSGNQKSNFLARLKSIISNSRVIYLGQLSERELKNAWNKIGVLVSIAPVESYGRVMREALLAGVPVWATPTSGAKDLFKECNGGQIKALELSDNPKILNQSFELLLKSKINLKFRNKFIKENSGYAAELVNSWMHTIKNYNKV</sequence>
<evidence type="ECO:0000313" key="3">
    <source>
        <dbReference type="EMBL" id="CAB5061405.1"/>
    </source>
</evidence>
<dbReference type="InterPro" id="IPR001296">
    <property type="entry name" value="Glyco_trans_1"/>
</dbReference>